<dbReference type="EMBL" id="PISE01000036">
    <property type="protein sequence ID" value="PKG22710.1"/>
    <property type="molecule type" value="Genomic_DNA"/>
</dbReference>
<evidence type="ECO:0000256" key="5">
    <source>
        <dbReference type="ARBA" id="ARBA00022729"/>
    </source>
</evidence>
<dbReference type="PROSITE" id="PS51404">
    <property type="entry name" value="DYP_PEROXIDASE"/>
    <property type="match status" value="1"/>
</dbReference>
<evidence type="ECO:0000256" key="8">
    <source>
        <dbReference type="ARBA" id="ARBA00023239"/>
    </source>
</evidence>
<dbReference type="PANTHER" id="PTHR30521">
    <property type="entry name" value="DEFERROCHELATASE/PEROXIDASE"/>
    <property type="match status" value="1"/>
</dbReference>
<evidence type="ECO:0000313" key="17">
    <source>
        <dbReference type="EMBL" id="PKG22710.1"/>
    </source>
</evidence>
<dbReference type="Pfam" id="PF04261">
    <property type="entry name" value="Dyp_perox_N"/>
    <property type="match status" value="1"/>
</dbReference>
<keyword evidence="8" id="KW-0456">Lyase</keyword>
<evidence type="ECO:0000256" key="6">
    <source>
        <dbReference type="ARBA" id="ARBA00023002"/>
    </source>
</evidence>
<keyword evidence="5" id="KW-0732">Signal</keyword>
<comment type="catalytic activity">
    <reaction evidence="12">
        <text>heme b + 2 H(+) = protoporphyrin IX + Fe(2+)</text>
        <dbReference type="Rhea" id="RHEA:22584"/>
        <dbReference type="ChEBI" id="CHEBI:15378"/>
        <dbReference type="ChEBI" id="CHEBI:29033"/>
        <dbReference type="ChEBI" id="CHEBI:57306"/>
        <dbReference type="ChEBI" id="CHEBI:60344"/>
        <dbReference type="EC" id="4.98.1.1"/>
    </reaction>
    <physiologicalReaction direction="left-to-right" evidence="12">
        <dbReference type="Rhea" id="RHEA:22585"/>
    </physiologicalReaction>
</comment>
<reference evidence="17 18" key="1">
    <citation type="journal article" date="2003" name="Int. J. Syst. Evol. Microbiol.">
        <title>Bacillus nealsonii sp. nov., isolated from a spacecraft-assembly facility, whose spores are gamma-radiation resistant.</title>
        <authorList>
            <person name="Venkateswaran K."/>
            <person name="Kempf M."/>
            <person name="Chen F."/>
            <person name="Satomi M."/>
            <person name="Nicholson W."/>
            <person name="Kern R."/>
        </authorList>
    </citation>
    <scope>NUCLEOTIDE SEQUENCE [LARGE SCALE GENOMIC DNA]</scope>
    <source>
        <strain evidence="17 18">FO-92</strain>
    </source>
</reference>
<dbReference type="AlphaFoldDB" id="A0A2N0YZM5"/>
<dbReference type="InterPro" id="IPR006311">
    <property type="entry name" value="TAT_signal"/>
</dbReference>
<dbReference type="GO" id="GO:0004325">
    <property type="term" value="F:ferrochelatase activity"/>
    <property type="evidence" value="ECO:0007669"/>
    <property type="project" value="UniProtKB-EC"/>
</dbReference>
<proteinExistence type="inferred from homology"/>
<keyword evidence="14" id="KW-0472">Membrane</keyword>
<comment type="caution">
    <text evidence="17">The sequence shown here is derived from an EMBL/GenBank/DDBJ whole genome shotgun (WGS) entry which is preliminary data.</text>
</comment>
<evidence type="ECO:0000313" key="18">
    <source>
        <dbReference type="Proteomes" id="UP000233375"/>
    </source>
</evidence>
<evidence type="ECO:0000256" key="12">
    <source>
        <dbReference type="ARBA" id="ARBA00048856"/>
    </source>
</evidence>
<dbReference type="OrthoDB" id="9781066at2"/>
<dbReference type="InterPro" id="IPR011008">
    <property type="entry name" value="Dimeric_a/b-barrel"/>
</dbReference>
<evidence type="ECO:0000256" key="2">
    <source>
        <dbReference type="ARBA" id="ARBA00022559"/>
    </source>
</evidence>
<dbReference type="PANTHER" id="PTHR30521:SF4">
    <property type="entry name" value="DEFERROCHELATASE"/>
    <property type="match status" value="1"/>
</dbReference>
<dbReference type="GO" id="GO:0033212">
    <property type="term" value="P:iron import into cell"/>
    <property type="evidence" value="ECO:0007669"/>
    <property type="project" value="InterPro"/>
</dbReference>
<dbReference type="GO" id="GO:0030313">
    <property type="term" value="C:cell envelope"/>
    <property type="evidence" value="ECO:0007669"/>
    <property type="project" value="UniProtKB-SubCell"/>
</dbReference>
<comment type="similarity">
    <text evidence="9 13">Belongs to the DyP-type peroxidase family.</text>
</comment>
<comment type="cofactor">
    <cofactor evidence="13">
        <name>heme b</name>
        <dbReference type="ChEBI" id="CHEBI:60344"/>
    </cofactor>
    <text evidence="13">Binds 1 heme b (iron(II)-protoporphyrin IX) group non-covalently per subunit.</text>
</comment>
<dbReference type="PROSITE" id="PS51318">
    <property type="entry name" value="TAT"/>
    <property type="match status" value="1"/>
</dbReference>
<dbReference type="RefSeq" id="WP_101178154.1">
    <property type="nucleotide sequence ID" value="NZ_PISE01000036.1"/>
</dbReference>
<keyword evidence="14" id="KW-1133">Transmembrane helix</keyword>
<keyword evidence="18" id="KW-1185">Reference proteome</keyword>
<dbReference type="EC" id="1.11.1.-" evidence="13"/>
<dbReference type="Proteomes" id="UP000233375">
    <property type="component" value="Unassembled WGS sequence"/>
</dbReference>
<keyword evidence="4 13" id="KW-0479">Metal-binding</keyword>
<evidence type="ECO:0000259" key="16">
    <source>
        <dbReference type="Pfam" id="PF20628"/>
    </source>
</evidence>
<evidence type="ECO:0000256" key="9">
    <source>
        <dbReference type="ARBA" id="ARBA00025737"/>
    </source>
</evidence>
<evidence type="ECO:0000256" key="10">
    <source>
        <dbReference type="ARBA" id="ARBA00033771"/>
    </source>
</evidence>
<evidence type="ECO:0000256" key="7">
    <source>
        <dbReference type="ARBA" id="ARBA00023004"/>
    </source>
</evidence>
<keyword evidence="3 13" id="KW-0349">Heme</keyword>
<dbReference type="GO" id="GO:0004601">
    <property type="term" value="F:peroxidase activity"/>
    <property type="evidence" value="ECO:0007669"/>
    <property type="project" value="UniProtKB-KW"/>
</dbReference>
<keyword evidence="7 13" id="KW-0408">Iron</keyword>
<evidence type="ECO:0000259" key="15">
    <source>
        <dbReference type="Pfam" id="PF04261"/>
    </source>
</evidence>
<comment type="subcellular location">
    <subcellularLocation>
        <location evidence="1">Cell envelope</location>
    </subcellularLocation>
</comment>
<evidence type="ECO:0000256" key="11">
    <source>
        <dbReference type="ARBA" id="ARBA00033775"/>
    </source>
</evidence>
<dbReference type="SUPFAM" id="SSF54909">
    <property type="entry name" value="Dimeric alpha+beta barrel"/>
    <property type="match status" value="1"/>
</dbReference>
<name>A0A2N0YZM5_9BACI</name>
<dbReference type="GO" id="GO:0046872">
    <property type="term" value="F:metal ion binding"/>
    <property type="evidence" value="ECO:0007669"/>
    <property type="project" value="UniProtKB-KW"/>
</dbReference>
<keyword evidence="14" id="KW-0812">Transmembrane</keyword>
<gene>
    <name evidence="17" type="ORF">CWS01_15850</name>
</gene>
<evidence type="ECO:0000256" key="3">
    <source>
        <dbReference type="ARBA" id="ARBA00022617"/>
    </source>
</evidence>
<dbReference type="InterPro" id="IPR006314">
    <property type="entry name" value="Dyp_peroxidase"/>
</dbReference>
<dbReference type="Pfam" id="PF20628">
    <property type="entry name" value="Dyp_perox_C"/>
    <property type="match status" value="1"/>
</dbReference>
<feature type="domain" description="Dyp-type peroxidase C-terminal" evidence="16">
    <location>
        <begin position="244"/>
        <end position="414"/>
    </location>
</feature>
<feature type="domain" description="Dyp-type peroxidase N-terminal" evidence="15">
    <location>
        <begin position="81"/>
        <end position="236"/>
    </location>
</feature>
<feature type="transmembrane region" description="Helical" evidence="14">
    <location>
        <begin position="32"/>
        <end position="54"/>
    </location>
</feature>
<comment type="function">
    <text evidence="13">Involved in the recovery of exogenous heme iron. Extracts iron from heme while preserving the protoporphyrin ring intact.</text>
</comment>
<dbReference type="NCBIfam" id="TIGR01412">
    <property type="entry name" value="tat_substr_1"/>
    <property type="match status" value="1"/>
</dbReference>
<evidence type="ECO:0000256" key="1">
    <source>
        <dbReference type="ARBA" id="ARBA00004196"/>
    </source>
</evidence>
<sequence>MKRKKENSKNSGDKQIKSYTEKGLTRRELLKLSAVAGTGIAIGASGLGTILNVVDKVDKRTAKSTAAAVKEEGISFYGEKQAGIVTSQQTYCYIASFDIKTENRTEVRELLKTWTKFADLTTSGGTLKSTDNDMLPPNDTGEATGLGIANLTVTVGYGATFFEKDGKDRFSIKDKRPKYLEGIPHMAHDSLAEEYCEGDICVQVCADDQQVAFHAIRNMIRLSSGTATVKWLEEGFLRAPANETPRNLFGFKDGTANKEHDSEEGYRKIVWAEEKEPDWMKNGSYLGYRKIQMLLEIWDRSSLFEQEETFGRNKQSGAPYGGELEFDAVDVSQMPVDSHVRLAKETNQQIHRRAYSYTSGIDAKTGTLDAGLLFICFTSNPSKQFLPMLSVMGKMDKLNEYTIPVGSALFACQGGLAPGEFFGEKIFN</sequence>
<dbReference type="NCBIfam" id="TIGR01413">
    <property type="entry name" value="Dyp_perox_fam"/>
    <property type="match status" value="1"/>
</dbReference>
<keyword evidence="2 13" id="KW-0575">Peroxidase</keyword>
<accession>A0A2N0YZM5</accession>
<dbReference type="InterPro" id="IPR006313">
    <property type="entry name" value="EfeB/EfeN"/>
</dbReference>
<dbReference type="InterPro" id="IPR048327">
    <property type="entry name" value="Dyp_perox_N"/>
</dbReference>
<dbReference type="GO" id="GO:0020037">
    <property type="term" value="F:heme binding"/>
    <property type="evidence" value="ECO:0007669"/>
    <property type="project" value="InterPro"/>
</dbReference>
<evidence type="ECO:0000256" key="4">
    <source>
        <dbReference type="ARBA" id="ARBA00022723"/>
    </source>
</evidence>
<dbReference type="GO" id="GO:0005829">
    <property type="term" value="C:cytosol"/>
    <property type="evidence" value="ECO:0007669"/>
    <property type="project" value="TreeGrafter"/>
</dbReference>
<evidence type="ECO:0000256" key="13">
    <source>
        <dbReference type="RuleBase" id="RU365017"/>
    </source>
</evidence>
<keyword evidence="6 13" id="KW-0560">Oxidoreductase</keyword>
<protein>
    <recommendedName>
        <fullName evidence="10 13">Deferrochelatase</fullName>
        <ecNumber evidence="13">1.11.1.-</ecNumber>
    </recommendedName>
    <alternativeName>
        <fullName evidence="11 13">Peroxidase EfeB</fullName>
    </alternativeName>
</protein>
<dbReference type="InterPro" id="IPR048328">
    <property type="entry name" value="Dyp_perox_C"/>
</dbReference>
<organism evidence="17 18">
    <name type="scientific">Niallia nealsonii</name>
    <dbReference type="NCBI Taxonomy" id="115979"/>
    <lineage>
        <taxon>Bacteria</taxon>
        <taxon>Bacillati</taxon>
        <taxon>Bacillota</taxon>
        <taxon>Bacilli</taxon>
        <taxon>Bacillales</taxon>
        <taxon>Bacillaceae</taxon>
        <taxon>Niallia</taxon>
    </lineage>
</organism>
<evidence type="ECO:0000256" key="14">
    <source>
        <dbReference type="SAM" id="Phobius"/>
    </source>
</evidence>